<reference evidence="2" key="1">
    <citation type="submission" date="2019-11" db="UniProtKB">
        <authorList>
            <consortium name="WormBaseParasite"/>
        </authorList>
    </citation>
    <scope>IDENTIFICATION</scope>
</reference>
<organism evidence="2">
    <name type="scientific">Mesocestoides corti</name>
    <name type="common">Flatworm</name>
    <dbReference type="NCBI Taxonomy" id="53468"/>
    <lineage>
        <taxon>Eukaryota</taxon>
        <taxon>Metazoa</taxon>
        <taxon>Spiralia</taxon>
        <taxon>Lophotrochozoa</taxon>
        <taxon>Platyhelminthes</taxon>
        <taxon>Cestoda</taxon>
        <taxon>Eucestoda</taxon>
        <taxon>Cyclophyllidea</taxon>
        <taxon>Mesocestoididae</taxon>
        <taxon>Mesocestoides</taxon>
    </lineage>
</organism>
<proteinExistence type="predicted"/>
<accession>A0A5K3FEE5</accession>
<feature type="region of interest" description="Disordered" evidence="1">
    <location>
        <begin position="205"/>
        <end position="269"/>
    </location>
</feature>
<feature type="region of interest" description="Disordered" evidence="1">
    <location>
        <begin position="718"/>
        <end position="737"/>
    </location>
</feature>
<feature type="compositionally biased region" description="Low complexity" evidence="1">
    <location>
        <begin position="242"/>
        <end position="257"/>
    </location>
</feature>
<evidence type="ECO:0000256" key="1">
    <source>
        <dbReference type="SAM" id="MobiDB-lite"/>
    </source>
</evidence>
<feature type="compositionally biased region" description="Polar residues" evidence="1">
    <location>
        <begin position="485"/>
        <end position="507"/>
    </location>
</feature>
<dbReference type="AlphaFoldDB" id="A0A5K3FEE5"/>
<sequence length="957" mass="103333">MDAGRKIPSLQFNVPRLVLTRRGSSQSDTSVSPSELEQMIASNCVHDPATDDNGFESMRSDATNLTTAGINTLYLQAKATSSPSLLTDIPFIDAPKSALDGLELSQQESGIGISPADVAEPSAAYSSFLVVPPELKLTNPRWSLNSSLEGGEEDDEACQISVYTAPDNRVERQLYSLDGNRRSSFETVYCPPVVSEQVVRQVAQTSSKKPAVHLPDDSRGVLPAKEVSSPQIPRRNPPPSPSTSVTTSISEIISSPPSEKDAEAVRESSVETLQLEGACRRESDASTAPSVDQVVTQEVEVFAQTNHSQSERSGVGNRYHTDTTVISSALGNTSQSFGAKAQDHTPRVAARPRITERSQAAIVNPVSQQFGKVTMPVARPSDDCDWASKVQQIAQWQADVNLAMQGANRSFIASPTDDDDEFEVLNVPGRRPKPLRRKSRQQPIKMPENTQHQPLQQQFQPFTRGPEPANHNESRLFGGLGRPITSISPIPTKRQPTLLTTSPQNGSHEPAYFRTPPTNVYQNVGAHYFREPISHPPPQMSTFASPQSVPRPKVDSMGYGSGGSRHRLSGYAEALSLATAANAAVRDAFNQRVAVGVRTEEKRNWLADAQGPLQHTSQAGFRSTNILGRDYFGHTAKSNIHPPVASTANLNFNDDRAAPFKMSVATSSFNGTGRIHVRPRPPKTTTAASVVLNPLKGQTVESRHGNMVKVTTPFLSQNQSDASRHQTPPVAAPAVPHGSSLTVVTRSKSVGPKTLPPPIDAAAYPLVTDVSKGLRSVHKGDATSNGLERPRVQALRPSKFIVGRIASNEDICIETETPFALSIAATGRQICISKVASADDLRRPFSAESPTPRLIDQHPLEGGIPVSLRLTFGSTPCVNADSSRPAVGQSGLRKIYRSVVHIDMAGTSRQSPQRVVMRPTVKPLSNGAHLRSSLPSLPKPPLRSPPAVNMTFFEQVI</sequence>
<feature type="compositionally biased region" description="Basic and acidic residues" evidence="1">
    <location>
        <begin position="258"/>
        <end position="269"/>
    </location>
</feature>
<feature type="compositionally biased region" description="Low complexity" evidence="1">
    <location>
        <begin position="451"/>
        <end position="462"/>
    </location>
</feature>
<protein>
    <submittedName>
        <fullName evidence="2">BRCT domain-containing protein</fullName>
    </submittedName>
</protein>
<feature type="region of interest" description="Disordered" evidence="1">
    <location>
        <begin position="426"/>
        <end position="517"/>
    </location>
</feature>
<evidence type="ECO:0000313" key="2">
    <source>
        <dbReference type="WBParaSite" id="MCU_007769-RC"/>
    </source>
</evidence>
<dbReference type="WBParaSite" id="MCU_007769-RC">
    <property type="protein sequence ID" value="MCU_007769-RC"/>
    <property type="gene ID" value="MCU_007769"/>
</dbReference>
<name>A0A5K3FEE5_MESCO</name>
<feature type="compositionally biased region" description="Basic residues" evidence="1">
    <location>
        <begin position="430"/>
        <end position="440"/>
    </location>
</feature>